<sequence length="35" mass="4068">MKMSLAERQIIRVDYVRFGSRLCENSRNALKVVAI</sequence>
<name>I3V243_PSEPU</name>
<accession>I3V243</accession>
<dbReference type="HOGENOM" id="CLU_3366712_0_0_6"/>
<organism evidence="1 2">
    <name type="scientific">Pseudomonas putida ND6</name>
    <dbReference type="NCBI Taxonomy" id="231023"/>
    <lineage>
        <taxon>Bacteria</taxon>
        <taxon>Pseudomonadati</taxon>
        <taxon>Pseudomonadota</taxon>
        <taxon>Gammaproteobacteria</taxon>
        <taxon>Pseudomonadales</taxon>
        <taxon>Pseudomonadaceae</taxon>
        <taxon>Pseudomonas</taxon>
    </lineage>
</organism>
<dbReference type="KEGG" id="ppi:YSA_09323"/>
<proteinExistence type="predicted"/>
<dbReference type="EMBL" id="CP003588">
    <property type="protein sequence ID" value="AFK71814.1"/>
    <property type="molecule type" value="Genomic_DNA"/>
</dbReference>
<dbReference type="Proteomes" id="UP000005268">
    <property type="component" value="Chromosome"/>
</dbReference>
<protein>
    <submittedName>
        <fullName evidence="1">Uncharacterized protein</fullName>
    </submittedName>
</protein>
<reference evidence="1 2" key="1">
    <citation type="journal article" date="2012" name="J. Bacteriol.">
        <title>Complete Genome Sequence of the Naphthalene-Degrading Pseudomonas putida Strain ND6.</title>
        <authorList>
            <person name="Li S."/>
            <person name="Zhao H."/>
            <person name="Li Y."/>
            <person name="Niu S."/>
            <person name="Cai B."/>
        </authorList>
    </citation>
    <scope>NUCLEOTIDE SEQUENCE [LARGE SCALE GENOMIC DNA]</scope>
    <source>
        <strain evidence="1 2">ND6</strain>
    </source>
</reference>
<evidence type="ECO:0000313" key="1">
    <source>
        <dbReference type="EMBL" id="AFK71814.1"/>
    </source>
</evidence>
<dbReference type="AlphaFoldDB" id="I3V243"/>
<gene>
    <name evidence="1" type="ORF">YSA_09323</name>
</gene>
<evidence type="ECO:0000313" key="2">
    <source>
        <dbReference type="Proteomes" id="UP000005268"/>
    </source>
</evidence>